<dbReference type="PIRSF" id="PIRSF001554">
    <property type="entry name" value="SucCS_beta"/>
    <property type="match status" value="1"/>
</dbReference>
<dbReference type="PANTHER" id="PTHR11815">
    <property type="entry name" value="SUCCINYL-COA SYNTHETASE BETA CHAIN"/>
    <property type="match status" value="1"/>
</dbReference>
<dbReference type="PANTHER" id="PTHR11815:SF10">
    <property type="entry name" value="SUCCINATE--COA LIGASE [GDP-FORMING] SUBUNIT BETA, MITOCHONDRIAL"/>
    <property type="match status" value="1"/>
</dbReference>
<comment type="cofactor">
    <cofactor evidence="7">
        <name>Mg(2+)</name>
        <dbReference type="ChEBI" id="CHEBI:18420"/>
    </cofactor>
    <text evidence="7">Binds 1 Mg(2+) ion per subunit.</text>
</comment>
<evidence type="ECO:0000256" key="1">
    <source>
        <dbReference type="ARBA" id="ARBA00009182"/>
    </source>
</evidence>
<comment type="similarity">
    <text evidence="1 7">Belongs to the succinate/malate CoA ligase beta subunit family.</text>
</comment>
<comment type="function">
    <text evidence="7">Succinyl-CoA synthetase functions in the citric acid cycle (TCA), coupling the hydrolysis of succinyl-CoA to the synthesis of either ATP or GTP and thus represents the only step of substrate-level phosphorylation in the TCA. The beta subunit provides nucleotide specificity of the enzyme and binds the substrate succinate, while the binding sites for coenzyme A and phosphate are found in the alpha subunit.</text>
</comment>
<dbReference type="InterPro" id="IPR005809">
    <property type="entry name" value="Succ_CoA_ligase-like_bsu"/>
</dbReference>
<dbReference type="NCBIfam" id="TIGR01016">
    <property type="entry name" value="sucCoAbeta"/>
    <property type="match status" value="1"/>
</dbReference>
<feature type="binding site" evidence="7">
    <location>
        <position position="95"/>
    </location>
    <ligand>
        <name>ATP</name>
        <dbReference type="ChEBI" id="CHEBI:30616"/>
    </ligand>
</feature>
<accession>A0A1M4Y6M5</accession>
<feature type="domain" description="ATP-grasp" evidence="9">
    <location>
        <begin position="9"/>
        <end position="220"/>
    </location>
</feature>
<keyword evidence="11" id="KW-1185">Reference proteome</keyword>
<dbReference type="Pfam" id="PF08442">
    <property type="entry name" value="ATP-grasp_2"/>
    <property type="match status" value="1"/>
</dbReference>
<dbReference type="GO" id="GO:0006099">
    <property type="term" value="P:tricarboxylic acid cycle"/>
    <property type="evidence" value="ECO:0007669"/>
    <property type="project" value="UniProtKB-UniRule"/>
</dbReference>
<evidence type="ECO:0000313" key="10">
    <source>
        <dbReference type="EMBL" id="SHF01276.1"/>
    </source>
</evidence>
<reference evidence="10 11" key="1">
    <citation type="submission" date="2016-11" db="EMBL/GenBank/DDBJ databases">
        <authorList>
            <person name="Jaros S."/>
            <person name="Januszkiewicz K."/>
            <person name="Wedrychowicz H."/>
        </authorList>
    </citation>
    <scope>NUCLEOTIDE SEQUENCE [LARGE SCALE GENOMIC DNA]</scope>
    <source>
        <strain evidence="10 11">DSM 26991</strain>
    </source>
</reference>
<dbReference type="InterPro" id="IPR013650">
    <property type="entry name" value="ATP-grasp_succ-CoA_synth-type"/>
</dbReference>
<dbReference type="FunFam" id="3.40.50.261:FF:000001">
    <property type="entry name" value="Succinate--CoA ligase [ADP-forming] subunit beta"/>
    <property type="match status" value="1"/>
</dbReference>
<dbReference type="Gene3D" id="3.40.50.261">
    <property type="entry name" value="Succinyl-CoA synthetase domains"/>
    <property type="match status" value="1"/>
</dbReference>
<feature type="binding site" evidence="7">
    <location>
        <position position="257"/>
    </location>
    <ligand>
        <name>substrate</name>
        <note>ligand shared with subunit alpha</note>
    </ligand>
</feature>
<dbReference type="SUPFAM" id="SSF52210">
    <property type="entry name" value="Succinyl-CoA synthetase domains"/>
    <property type="match status" value="1"/>
</dbReference>
<evidence type="ECO:0000256" key="3">
    <source>
        <dbReference type="ARBA" id="ARBA00022598"/>
    </source>
</evidence>
<feature type="binding site" evidence="7">
    <location>
        <position position="192"/>
    </location>
    <ligand>
        <name>Mg(2+)</name>
        <dbReference type="ChEBI" id="CHEBI:18420"/>
    </ligand>
</feature>
<dbReference type="HAMAP" id="MF_00558">
    <property type="entry name" value="Succ_CoA_beta"/>
    <property type="match status" value="1"/>
</dbReference>
<feature type="binding site" evidence="7">
    <location>
        <begin position="314"/>
        <end position="316"/>
    </location>
    <ligand>
        <name>substrate</name>
        <note>ligand shared with subunit alpha</note>
    </ligand>
</feature>
<dbReference type="InterPro" id="IPR016102">
    <property type="entry name" value="Succinyl-CoA_synth-like"/>
</dbReference>
<proteinExistence type="inferred from homology"/>
<dbReference type="NCBIfam" id="NF001913">
    <property type="entry name" value="PRK00696.1"/>
    <property type="match status" value="1"/>
</dbReference>
<dbReference type="UniPathway" id="UPA00223">
    <property type="reaction ID" value="UER00999"/>
</dbReference>
<organism evidence="10 11">
    <name type="scientific">Bacteroides luti</name>
    <dbReference type="NCBI Taxonomy" id="1297750"/>
    <lineage>
        <taxon>Bacteria</taxon>
        <taxon>Pseudomonadati</taxon>
        <taxon>Bacteroidota</taxon>
        <taxon>Bacteroidia</taxon>
        <taxon>Bacteroidales</taxon>
        <taxon>Bacteroidaceae</taxon>
        <taxon>Bacteroides</taxon>
    </lineage>
</organism>
<gene>
    <name evidence="7" type="primary">sucC</name>
    <name evidence="10" type="ORF">SAMN05444405_104228</name>
</gene>
<evidence type="ECO:0000256" key="5">
    <source>
        <dbReference type="ARBA" id="ARBA00022741"/>
    </source>
</evidence>
<comment type="catalytic activity">
    <reaction evidence="7">
        <text>succinate + ATP + CoA = succinyl-CoA + ADP + phosphate</text>
        <dbReference type="Rhea" id="RHEA:17661"/>
        <dbReference type="ChEBI" id="CHEBI:30031"/>
        <dbReference type="ChEBI" id="CHEBI:30616"/>
        <dbReference type="ChEBI" id="CHEBI:43474"/>
        <dbReference type="ChEBI" id="CHEBI:57287"/>
        <dbReference type="ChEBI" id="CHEBI:57292"/>
        <dbReference type="ChEBI" id="CHEBI:456216"/>
        <dbReference type="EC" id="6.2.1.5"/>
    </reaction>
</comment>
<keyword evidence="6 7" id="KW-0460">Magnesium</keyword>
<dbReference type="EMBL" id="FQTV01000004">
    <property type="protein sequence ID" value="SHF01276.1"/>
    <property type="molecule type" value="Genomic_DNA"/>
</dbReference>
<dbReference type="GO" id="GO:0000287">
    <property type="term" value="F:magnesium ion binding"/>
    <property type="evidence" value="ECO:0007669"/>
    <property type="project" value="UniProtKB-UniRule"/>
</dbReference>
<dbReference type="AlphaFoldDB" id="A0A1M4Y6M5"/>
<evidence type="ECO:0000256" key="2">
    <source>
        <dbReference type="ARBA" id="ARBA00022532"/>
    </source>
</evidence>
<dbReference type="GO" id="GO:0004776">
    <property type="term" value="F:succinate-CoA ligase (GDP-forming) activity"/>
    <property type="evidence" value="ECO:0007669"/>
    <property type="project" value="RHEA"/>
</dbReference>
<dbReference type="GO" id="GO:0005524">
    <property type="term" value="F:ATP binding"/>
    <property type="evidence" value="ECO:0007669"/>
    <property type="project" value="UniProtKB-UniRule"/>
</dbReference>
<dbReference type="Gene3D" id="3.30.470.20">
    <property type="entry name" value="ATP-grasp fold, B domain"/>
    <property type="match status" value="1"/>
</dbReference>
<dbReference type="GO" id="GO:0005829">
    <property type="term" value="C:cytosol"/>
    <property type="evidence" value="ECO:0007669"/>
    <property type="project" value="TreeGrafter"/>
</dbReference>
<dbReference type="InterPro" id="IPR013815">
    <property type="entry name" value="ATP_grasp_subdomain_1"/>
</dbReference>
<evidence type="ECO:0000259" key="9">
    <source>
        <dbReference type="PROSITE" id="PS50975"/>
    </source>
</evidence>
<protein>
    <recommendedName>
        <fullName evidence="7">Succinate--CoA ligase [ADP-forming] subunit beta</fullName>
        <ecNumber evidence="7">6.2.1.5</ecNumber>
    </recommendedName>
    <alternativeName>
        <fullName evidence="7">Succinyl-CoA synthetase subunit beta</fullName>
        <shortName evidence="7">SCS-beta</shortName>
    </alternativeName>
</protein>
<dbReference type="OrthoDB" id="9802602at2"/>
<dbReference type="InterPro" id="IPR005811">
    <property type="entry name" value="SUCC_ACL_C"/>
</dbReference>
<comment type="catalytic activity">
    <reaction evidence="7">
        <text>GTP + succinate + CoA = succinyl-CoA + GDP + phosphate</text>
        <dbReference type="Rhea" id="RHEA:22120"/>
        <dbReference type="ChEBI" id="CHEBI:30031"/>
        <dbReference type="ChEBI" id="CHEBI:37565"/>
        <dbReference type="ChEBI" id="CHEBI:43474"/>
        <dbReference type="ChEBI" id="CHEBI:57287"/>
        <dbReference type="ChEBI" id="CHEBI:57292"/>
        <dbReference type="ChEBI" id="CHEBI:58189"/>
    </reaction>
</comment>
<keyword evidence="5 7" id="KW-0547">Nucleotide-binding</keyword>
<feature type="binding site" evidence="7">
    <location>
        <position position="206"/>
    </location>
    <ligand>
        <name>Mg(2+)</name>
        <dbReference type="ChEBI" id="CHEBI:18420"/>
    </ligand>
</feature>
<dbReference type="Gene3D" id="3.30.1490.20">
    <property type="entry name" value="ATP-grasp fold, A domain"/>
    <property type="match status" value="1"/>
</dbReference>
<feature type="binding site" evidence="7">
    <location>
        <begin position="53"/>
        <end position="55"/>
    </location>
    <ligand>
        <name>ATP</name>
        <dbReference type="ChEBI" id="CHEBI:30616"/>
    </ligand>
</feature>
<comment type="subunit">
    <text evidence="7">Heterotetramer of two alpha and two beta subunits.</text>
</comment>
<comment type="pathway">
    <text evidence="7">Carbohydrate metabolism; tricarboxylic acid cycle; succinate from succinyl-CoA (ligase route): step 1/1.</text>
</comment>
<evidence type="ECO:0000313" key="11">
    <source>
        <dbReference type="Proteomes" id="UP000184509"/>
    </source>
</evidence>
<sequence length="380" mass="42172">MKIHEYQAKKLFSSYGIPVEQHVLCCNADEALVAYENLNREKAMLKAQVLTGGRGKAGGVKLVNNTNDVINYAASMFQMKINGLPVNKLLVCEAINIESEFYLSYSIDRKNRSVIMMLSSEGGVDIEEVAKYTPENIYRINIDPFVGMPDYLARRISFFLFEDMELVGQIVQILQNMYQLFIDTDASLIEINPLVLTEEGNLLALDAKMTFDDNALYRQEDICFFSEPTEEEALELHAKAKGFSYVHLTGDIGCMVNGAGLAMTTMDMIRLYEGHPANFLDIGGSSNPAKITEAMKILLQDSRLKVILVNIFGGITRCDDVANGLLKAYEDLHAEIPVVVRLTGTNEEKGRALLSSSDFLVAETMSEAVRMAVNQSIKAG</sequence>
<dbReference type="PROSITE" id="PS50975">
    <property type="entry name" value="ATP_GRASP"/>
    <property type="match status" value="1"/>
</dbReference>
<dbReference type="STRING" id="1297750.SAMN05444405_104228"/>
<evidence type="ECO:0000256" key="8">
    <source>
        <dbReference type="PROSITE-ProRule" id="PRU00409"/>
    </source>
</evidence>
<dbReference type="FunFam" id="3.30.470.20:FF:000002">
    <property type="entry name" value="Succinate--CoA ligase [ADP-forming] subunit beta"/>
    <property type="match status" value="1"/>
</dbReference>
<keyword evidence="3 7" id="KW-0436">Ligase</keyword>
<dbReference type="Pfam" id="PF00549">
    <property type="entry name" value="Ligase_CoA"/>
    <property type="match status" value="1"/>
</dbReference>
<dbReference type="InterPro" id="IPR011761">
    <property type="entry name" value="ATP-grasp"/>
</dbReference>
<dbReference type="EC" id="6.2.1.5" evidence="7"/>
<evidence type="ECO:0000256" key="4">
    <source>
        <dbReference type="ARBA" id="ARBA00022723"/>
    </source>
</evidence>
<keyword evidence="2 7" id="KW-0816">Tricarboxylic acid cycle</keyword>
<dbReference type="RefSeq" id="WP_073400042.1">
    <property type="nucleotide sequence ID" value="NZ_FQTV01000004.1"/>
</dbReference>
<feature type="binding site" evidence="7">
    <location>
        <position position="46"/>
    </location>
    <ligand>
        <name>ATP</name>
        <dbReference type="ChEBI" id="CHEBI:30616"/>
    </ligand>
</feature>
<dbReference type="GO" id="GO:0004775">
    <property type="term" value="F:succinate-CoA ligase (ADP-forming) activity"/>
    <property type="evidence" value="ECO:0007669"/>
    <property type="project" value="UniProtKB-UniRule"/>
</dbReference>
<name>A0A1M4Y6M5_9BACE</name>
<dbReference type="GO" id="GO:0006104">
    <property type="term" value="P:succinyl-CoA metabolic process"/>
    <property type="evidence" value="ECO:0007669"/>
    <property type="project" value="TreeGrafter"/>
</dbReference>
<feature type="binding site" evidence="7">
    <location>
        <position position="100"/>
    </location>
    <ligand>
        <name>ATP</name>
        <dbReference type="ChEBI" id="CHEBI:30616"/>
    </ligand>
</feature>
<evidence type="ECO:0000256" key="6">
    <source>
        <dbReference type="ARBA" id="ARBA00022842"/>
    </source>
</evidence>
<evidence type="ECO:0000256" key="7">
    <source>
        <dbReference type="HAMAP-Rule" id="MF_00558"/>
    </source>
</evidence>
<keyword evidence="7 8" id="KW-0067">ATP-binding</keyword>
<dbReference type="GO" id="GO:0042709">
    <property type="term" value="C:succinate-CoA ligase complex"/>
    <property type="evidence" value="ECO:0007669"/>
    <property type="project" value="TreeGrafter"/>
</dbReference>
<dbReference type="Proteomes" id="UP000184509">
    <property type="component" value="Unassembled WGS sequence"/>
</dbReference>
<comment type="caution">
    <text evidence="7">Lacks conserved residue(s) required for the propagation of feature annotation.</text>
</comment>
<keyword evidence="4 7" id="KW-0479">Metal-binding</keyword>
<dbReference type="SUPFAM" id="SSF56059">
    <property type="entry name" value="Glutathione synthetase ATP-binding domain-like"/>
    <property type="match status" value="1"/>
</dbReference>